<dbReference type="Proteomes" id="UP001451303">
    <property type="component" value="Unassembled WGS sequence"/>
</dbReference>
<keyword evidence="3" id="KW-1185">Reference proteome</keyword>
<feature type="region of interest" description="Disordered" evidence="1">
    <location>
        <begin position="30"/>
        <end position="52"/>
    </location>
</feature>
<reference evidence="2 3" key="1">
    <citation type="submission" date="2023-09" db="EMBL/GenBank/DDBJ databases">
        <title>Multi-omics analysis of a traditional fermented food reveals byproduct-associated fungal strains for waste-to-food upcycling.</title>
        <authorList>
            <consortium name="Lawrence Berkeley National Laboratory"/>
            <person name="Rekdal V.M."/>
            <person name="Villalobos-Escobedo J.M."/>
            <person name="Rodriguez-Valeron N."/>
            <person name="Garcia M.O."/>
            <person name="Vasquez D.P."/>
            <person name="Damayanti I."/>
            <person name="Sorensen P.M."/>
            <person name="Baidoo E.E."/>
            <person name="De Carvalho A.C."/>
            <person name="Riley R."/>
            <person name="Lipzen A."/>
            <person name="He G."/>
            <person name="Yan M."/>
            <person name="Haridas S."/>
            <person name="Daum C."/>
            <person name="Yoshinaga Y."/>
            <person name="Ng V."/>
            <person name="Grigoriev I.V."/>
            <person name="Munk R."/>
            <person name="Nuraida L."/>
            <person name="Wijaya C.H."/>
            <person name="Morales P.-C."/>
            <person name="Keasling J.D."/>
        </authorList>
    </citation>
    <scope>NUCLEOTIDE SEQUENCE [LARGE SCALE GENOMIC DNA]</scope>
    <source>
        <strain evidence="2 3">FGSC 2613</strain>
    </source>
</reference>
<evidence type="ECO:0000313" key="3">
    <source>
        <dbReference type="Proteomes" id="UP001451303"/>
    </source>
</evidence>
<dbReference type="EMBL" id="JAVLET010000005">
    <property type="protein sequence ID" value="KAL0469857.1"/>
    <property type="molecule type" value="Genomic_DNA"/>
</dbReference>
<feature type="compositionally biased region" description="Basic and acidic residues" evidence="1">
    <location>
        <begin position="449"/>
        <end position="467"/>
    </location>
</feature>
<name>A0ABR3DBV3_NEUIN</name>
<sequence>MRSALSASFWKAKADQKDNLTTAMEAQRLSEAQIEPTQTVRPPSSDLDAESSPWSCLRTRYPSKVQITKNCLEAAKKAAAFIDKRLPEFFRLFFLGKKRLTRGARAANEPVAPTPITKEGEALLSEMFDDMRKQLLIVSAILEKQNEEVDKIARAYDDEARETGEEISHSCVFSRKEILQEGTRYVRFSDGLEVQREKTWDTTVDGSMGGSMYVDFAMLLPQYNLPVESIILEMFSLFSHLRKLFRAKPSAKEEATDIVETKSIETTQTDASYSKEVEHHQPMPAPTWALPLCGPLFDKFLPKNSTQTTTSHDNLKSTSTLCAPCIPEKDDFVIVDPPTTEDAPEADSQPVKEPLCDFEIQNEPGRRRFVMYLTEDIDETINAEGMMLIVSLLGTLRNGVAGDAPINYSTRRSANLIKIRVARWADEVGKEADKLLKKENAKVTRIRRRAQEDKEVNEKEPDSNDVK</sequence>
<comment type="caution">
    <text evidence="2">The sequence shown here is derived from an EMBL/GenBank/DDBJ whole genome shotgun (WGS) entry which is preliminary data.</text>
</comment>
<proteinExistence type="predicted"/>
<gene>
    <name evidence="2" type="ORF">QR685DRAFT_477202</name>
</gene>
<evidence type="ECO:0000256" key="1">
    <source>
        <dbReference type="SAM" id="MobiDB-lite"/>
    </source>
</evidence>
<evidence type="ECO:0000313" key="2">
    <source>
        <dbReference type="EMBL" id="KAL0469857.1"/>
    </source>
</evidence>
<accession>A0ABR3DBV3</accession>
<organism evidence="2 3">
    <name type="scientific">Neurospora intermedia</name>
    <dbReference type="NCBI Taxonomy" id="5142"/>
    <lineage>
        <taxon>Eukaryota</taxon>
        <taxon>Fungi</taxon>
        <taxon>Dikarya</taxon>
        <taxon>Ascomycota</taxon>
        <taxon>Pezizomycotina</taxon>
        <taxon>Sordariomycetes</taxon>
        <taxon>Sordariomycetidae</taxon>
        <taxon>Sordariales</taxon>
        <taxon>Sordariaceae</taxon>
        <taxon>Neurospora</taxon>
    </lineage>
</organism>
<feature type="region of interest" description="Disordered" evidence="1">
    <location>
        <begin position="443"/>
        <end position="467"/>
    </location>
</feature>
<protein>
    <submittedName>
        <fullName evidence="2">Uncharacterized protein</fullName>
    </submittedName>
</protein>